<dbReference type="Proteomes" id="UP001642482">
    <property type="component" value="Unassembled WGS sequence"/>
</dbReference>
<feature type="compositionally biased region" description="Low complexity" evidence="1">
    <location>
        <begin position="144"/>
        <end position="177"/>
    </location>
</feature>
<gene>
    <name evidence="2" type="ORF">SEUCBS140593_004847</name>
</gene>
<evidence type="ECO:0000256" key="1">
    <source>
        <dbReference type="SAM" id="MobiDB-lite"/>
    </source>
</evidence>
<name>A0ABP0BSB4_9PEZI</name>
<protein>
    <recommendedName>
        <fullName evidence="4">BZIP domain-containing protein</fullName>
    </recommendedName>
</protein>
<evidence type="ECO:0008006" key="4">
    <source>
        <dbReference type="Google" id="ProtNLM"/>
    </source>
</evidence>
<feature type="region of interest" description="Disordered" evidence="1">
    <location>
        <begin position="1"/>
        <end position="27"/>
    </location>
</feature>
<dbReference type="PANTHER" id="PTHR42070">
    <property type="entry name" value="FILAMENT ASSOCIATED PROTEIN, PUTATIVE (AFU_ORTHOLOGUE AFUA_8G06630)-RELATED"/>
    <property type="match status" value="1"/>
</dbReference>
<feature type="compositionally biased region" description="Low complexity" evidence="1">
    <location>
        <begin position="117"/>
        <end position="131"/>
    </location>
</feature>
<sequence>MAPQNDEANLARIRDNQRRSRARRKEYQQELEQRVRAFEEQGVEASTEVQHAARRVAEENKKLRALLQHNGVSHASIEAYLRTGDVSSAEVGSNVQTLEHLMVPRFPLQYSTSPLLSAAGSVGPSSPSGAADEGSGGYFSHDVTTSATSSPPLATTSKTGGASSSTRGSGGASSSHNRSSHGHRSSGDKTKKSSSSSTSHRHSLVSTTLSAGGMSASTTTTSGGYLSPGYGLPTTFYGLDATSAEDLQYSAAEPTFFDYSVSPQYLGTDVGTGSGGGSSGTSVTGAGMAGVSQTPVSTSYYGHVQGLVGTGGSSGSYVRTCPACMSGMGCQVHGGFFDE</sequence>
<feature type="region of interest" description="Disordered" evidence="1">
    <location>
        <begin position="117"/>
        <end position="216"/>
    </location>
</feature>
<dbReference type="PANTHER" id="PTHR42070:SF1">
    <property type="entry name" value="FILAMENT ASSOCIATED PROTEIN, PUTATIVE (AFU_ORTHOLOGUE AFUA_8G06630)-RELATED"/>
    <property type="match status" value="1"/>
</dbReference>
<reference evidence="2 3" key="1">
    <citation type="submission" date="2024-01" db="EMBL/GenBank/DDBJ databases">
        <authorList>
            <person name="Allen C."/>
            <person name="Tagirdzhanova G."/>
        </authorList>
    </citation>
    <scope>NUCLEOTIDE SEQUENCE [LARGE SCALE GENOMIC DNA]</scope>
</reference>
<accession>A0ABP0BSB4</accession>
<dbReference type="EMBL" id="CAWUHD010000044">
    <property type="protein sequence ID" value="CAK7222285.1"/>
    <property type="molecule type" value="Genomic_DNA"/>
</dbReference>
<evidence type="ECO:0000313" key="3">
    <source>
        <dbReference type="Proteomes" id="UP001642482"/>
    </source>
</evidence>
<organism evidence="2 3">
    <name type="scientific">Sporothrix eucalyptigena</name>
    <dbReference type="NCBI Taxonomy" id="1812306"/>
    <lineage>
        <taxon>Eukaryota</taxon>
        <taxon>Fungi</taxon>
        <taxon>Dikarya</taxon>
        <taxon>Ascomycota</taxon>
        <taxon>Pezizomycotina</taxon>
        <taxon>Sordariomycetes</taxon>
        <taxon>Sordariomycetidae</taxon>
        <taxon>Ophiostomatales</taxon>
        <taxon>Ophiostomataceae</taxon>
        <taxon>Sporothrix</taxon>
    </lineage>
</organism>
<feature type="compositionally biased region" description="Low complexity" evidence="1">
    <location>
        <begin position="193"/>
        <end position="216"/>
    </location>
</feature>
<keyword evidence="3" id="KW-1185">Reference proteome</keyword>
<proteinExistence type="predicted"/>
<comment type="caution">
    <text evidence="2">The sequence shown here is derived from an EMBL/GenBank/DDBJ whole genome shotgun (WGS) entry which is preliminary data.</text>
</comment>
<evidence type="ECO:0000313" key="2">
    <source>
        <dbReference type="EMBL" id="CAK7222285.1"/>
    </source>
</evidence>
<dbReference type="CDD" id="cd14688">
    <property type="entry name" value="bZIP_YAP"/>
    <property type="match status" value="1"/>
</dbReference>